<evidence type="ECO:0000313" key="3">
    <source>
        <dbReference type="Proteomes" id="UP000557392"/>
    </source>
</evidence>
<dbReference type="AlphaFoldDB" id="A0A7W6NXB9"/>
<reference evidence="2 3" key="1">
    <citation type="submission" date="2020-08" db="EMBL/GenBank/DDBJ databases">
        <title>Genomic Encyclopedia of Type Strains, Phase IV (KMG-IV): sequencing the most valuable type-strain genomes for metagenomic binning, comparative biology and taxonomic classification.</title>
        <authorList>
            <person name="Goeker M."/>
        </authorList>
    </citation>
    <scope>NUCLEOTIDE SEQUENCE [LARGE SCALE GENOMIC DNA]</scope>
    <source>
        <strain evidence="2 3">DSM 101806</strain>
    </source>
</reference>
<keyword evidence="2" id="KW-0808">Transferase</keyword>
<dbReference type="Gene3D" id="3.40.50.150">
    <property type="entry name" value="Vaccinia Virus protein VP39"/>
    <property type="match status" value="1"/>
</dbReference>
<comment type="caution">
    <text evidence="2">The sequence shown here is derived from an EMBL/GenBank/DDBJ whole genome shotgun (WGS) entry which is preliminary data.</text>
</comment>
<evidence type="ECO:0000313" key="2">
    <source>
        <dbReference type="EMBL" id="MBB4098409.1"/>
    </source>
</evidence>
<name>A0A7W6NXB9_9SPHN</name>
<keyword evidence="2" id="KW-0489">Methyltransferase</keyword>
<organism evidence="2 3">
    <name type="scientific">Sphingomonas kyeonggiensis</name>
    <dbReference type="NCBI Taxonomy" id="1268553"/>
    <lineage>
        <taxon>Bacteria</taxon>
        <taxon>Pseudomonadati</taxon>
        <taxon>Pseudomonadota</taxon>
        <taxon>Alphaproteobacteria</taxon>
        <taxon>Sphingomonadales</taxon>
        <taxon>Sphingomonadaceae</taxon>
        <taxon>Sphingomonas</taxon>
    </lineage>
</organism>
<feature type="chain" id="PRO_5031540800" evidence="1">
    <location>
        <begin position="21"/>
        <end position="249"/>
    </location>
</feature>
<gene>
    <name evidence="2" type="ORF">GGR46_001973</name>
</gene>
<dbReference type="GO" id="GO:0032259">
    <property type="term" value="P:methylation"/>
    <property type="evidence" value="ECO:0007669"/>
    <property type="project" value="UniProtKB-KW"/>
</dbReference>
<sequence length="249" mass="26602">MKLVLSATLLALAAPLAAHAQTVPAPIATALGDAGRPAADKDRDAARHPGEILAFAEVAPGEKVADFIMGGGYWTRILAGVVGPKGKVYAYQPAEFIKFRAAYADEQKAAVEGRANVVPSSDSLLSVAFPEPLDTIVTVQNWHDLHLKAWPAGSAKAIAKKLYDSLKPGGVLLVIDHVANADPDFALPQTLHRIDPAAARAEIESVGFKFDGELPLLRNAADPHTANVFTPELRGKTDQFIYRFRKPKA</sequence>
<keyword evidence="1" id="KW-0732">Signal</keyword>
<dbReference type="InterPro" id="IPR029063">
    <property type="entry name" value="SAM-dependent_MTases_sf"/>
</dbReference>
<dbReference type="SUPFAM" id="SSF53335">
    <property type="entry name" value="S-adenosyl-L-methionine-dependent methyltransferases"/>
    <property type="match status" value="1"/>
</dbReference>
<dbReference type="GO" id="GO:0008168">
    <property type="term" value="F:methyltransferase activity"/>
    <property type="evidence" value="ECO:0007669"/>
    <property type="project" value="UniProtKB-KW"/>
</dbReference>
<accession>A0A7W6NXB9</accession>
<feature type="signal peptide" evidence="1">
    <location>
        <begin position="1"/>
        <end position="20"/>
    </location>
</feature>
<proteinExistence type="predicted"/>
<dbReference type="RefSeq" id="WP_183997183.1">
    <property type="nucleotide sequence ID" value="NZ_JACIEH010000002.1"/>
</dbReference>
<dbReference type="InterPro" id="IPR016980">
    <property type="entry name" value="S-AdoMet-dep_MeTrfase_Alr7345"/>
</dbReference>
<keyword evidence="3" id="KW-1185">Reference proteome</keyword>
<dbReference type="Proteomes" id="UP000557392">
    <property type="component" value="Unassembled WGS sequence"/>
</dbReference>
<evidence type="ECO:0000256" key="1">
    <source>
        <dbReference type="SAM" id="SignalP"/>
    </source>
</evidence>
<dbReference type="PIRSF" id="PIRSF031679">
    <property type="entry name" value="Mtase_Alr7345_prd"/>
    <property type="match status" value="1"/>
</dbReference>
<protein>
    <submittedName>
        <fullName evidence="2">Putative methyltransferase</fullName>
    </submittedName>
</protein>
<dbReference type="EMBL" id="JACIEH010000002">
    <property type="protein sequence ID" value="MBB4098409.1"/>
    <property type="molecule type" value="Genomic_DNA"/>
</dbReference>